<reference evidence="3 4" key="1">
    <citation type="journal article" date="2018" name="Evol. Lett.">
        <title>Horizontal gene cluster transfer increased hallucinogenic mushroom diversity.</title>
        <authorList>
            <person name="Reynolds H.T."/>
            <person name="Vijayakumar V."/>
            <person name="Gluck-Thaler E."/>
            <person name="Korotkin H.B."/>
            <person name="Matheny P.B."/>
            <person name="Slot J.C."/>
        </authorList>
    </citation>
    <scope>NUCLEOTIDE SEQUENCE [LARGE SCALE GENOMIC DNA]</scope>
    <source>
        <strain evidence="3 4">SRW20</strain>
    </source>
</reference>
<dbReference type="InParanoid" id="A0A409YC19"/>
<evidence type="ECO:0000313" key="3">
    <source>
        <dbReference type="EMBL" id="PPR00556.1"/>
    </source>
</evidence>
<dbReference type="InterPro" id="IPR013149">
    <property type="entry name" value="ADH-like_C"/>
</dbReference>
<dbReference type="InterPro" id="IPR011032">
    <property type="entry name" value="GroES-like_sf"/>
</dbReference>
<dbReference type="OrthoDB" id="809632at2759"/>
<dbReference type="InterPro" id="IPR036291">
    <property type="entry name" value="NAD(P)-bd_dom_sf"/>
</dbReference>
<dbReference type="Pfam" id="PF16884">
    <property type="entry name" value="ADH_N_2"/>
    <property type="match status" value="1"/>
</dbReference>
<evidence type="ECO:0000259" key="2">
    <source>
        <dbReference type="SMART" id="SM00829"/>
    </source>
</evidence>
<dbReference type="PANTHER" id="PTHR43205">
    <property type="entry name" value="PROSTAGLANDIN REDUCTASE"/>
    <property type="match status" value="1"/>
</dbReference>
<dbReference type="GO" id="GO:0016628">
    <property type="term" value="F:oxidoreductase activity, acting on the CH-CH group of donors, NAD or NADP as acceptor"/>
    <property type="evidence" value="ECO:0007669"/>
    <property type="project" value="InterPro"/>
</dbReference>
<dbReference type="InterPro" id="IPR041694">
    <property type="entry name" value="ADH_N_2"/>
</dbReference>
<dbReference type="Gene3D" id="3.90.180.10">
    <property type="entry name" value="Medium-chain alcohol dehydrogenases, catalytic domain"/>
    <property type="match status" value="1"/>
</dbReference>
<dbReference type="Gene3D" id="3.40.50.720">
    <property type="entry name" value="NAD(P)-binding Rossmann-like Domain"/>
    <property type="match status" value="1"/>
</dbReference>
<gene>
    <name evidence="3" type="ORF">CVT26_009888</name>
</gene>
<proteinExistence type="predicted"/>
<accession>A0A409YC19</accession>
<keyword evidence="4" id="KW-1185">Reference proteome</keyword>
<feature type="domain" description="Enoyl reductase (ER)" evidence="2">
    <location>
        <begin position="8"/>
        <end position="339"/>
    </location>
</feature>
<dbReference type="FunFam" id="3.40.50.720:FF:000121">
    <property type="entry name" value="Prostaglandin reductase 2"/>
    <property type="match status" value="1"/>
</dbReference>
<comment type="caution">
    <text evidence="3">The sequence shown here is derived from an EMBL/GenBank/DDBJ whole genome shotgun (WGS) entry which is preliminary data.</text>
</comment>
<sequence length="344" mass="37406">MAPVTNGRVLFNSYLAEGYPEPGKTIVYDTSETIDPDTVSLNGGFLLKTLDYSVDPYMRGRMRPPTAKSYAPPYTIGEPIPSYGVAVVVRSEHPEVKVGNYIYGFLPLQNYVVKSNLEGLQILENPNNLPLSTFLGVLGMPGKTAFMAWREYASAKKGETVFVSTSAGPVGSLVIQIAKLEGLKVIGSAGSDEKVQFMKEIGADVAFNYKTTKTEEILEKEGPIDIYWDNVGGETLEAAIDAARLNARFIECGMISAYNSGYSFPIRNFFQIIGKSLTFHGFVVGRLTAKWDAEFYKTIPPLVASGQIKHKEHVFNGLESAGAAILAVQKGENKGKAIVHAADV</sequence>
<dbReference type="SUPFAM" id="SSF51735">
    <property type="entry name" value="NAD(P)-binding Rossmann-fold domains"/>
    <property type="match status" value="1"/>
</dbReference>
<keyword evidence="1" id="KW-0560">Oxidoreductase</keyword>
<protein>
    <recommendedName>
        <fullName evidence="2">Enoyl reductase (ER) domain-containing protein</fullName>
    </recommendedName>
</protein>
<dbReference type="SUPFAM" id="SSF50129">
    <property type="entry name" value="GroES-like"/>
    <property type="match status" value="1"/>
</dbReference>
<dbReference type="InterPro" id="IPR045010">
    <property type="entry name" value="MDR_fam"/>
</dbReference>
<dbReference type="Proteomes" id="UP000284706">
    <property type="component" value="Unassembled WGS sequence"/>
</dbReference>
<evidence type="ECO:0000313" key="4">
    <source>
        <dbReference type="Proteomes" id="UP000284706"/>
    </source>
</evidence>
<dbReference type="SMART" id="SM00829">
    <property type="entry name" value="PKS_ER"/>
    <property type="match status" value="1"/>
</dbReference>
<dbReference type="Pfam" id="PF00107">
    <property type="entry name" value="ADH_zinc_N"/>
    <property type="match status" value="1"/>
</dbReference>
<name>A0A409YC19_9AGAR</name>
<dbReference type="CDD" id="cd05288">
    <property type="entry name" value="PGDH"/>
    <property type="match status" value="1"/>
</dbReference>
<evidence type="ECO:0000256" key="1">
    <source>
        <dbReference type="ARBA" id="ARBA00023002"/>
    </source>
</evidence>
<organism evidence="3 4">
    <name type="scientific">Gymnopilus dilepis</name>
    <dbReference type="NCBI Taxonomy" id="231916"/>
    <lineage>
        <taxon>Eukaryota</taxon>
        <taxon>Fungi</taxon>
        <taxon>Dikarya</taxon>
        <taxon>Basidiomycota</taxon>
        <taxon>Agaricomycotina</taxon>
        <taxon>Agaricomycetes</taxon>
        <taxon>Agaricomycetidae</taxon>
        <taxon>Agaricales</taxon>
        <taxon>Agaricineae</taxon>
        <taxon>Hymenogastraceae</taxon>
        <taxon>Gymnopilus</taxon>
    </lineage>
</organism>
<dbReference type="AlphaFoldDB" id="A0A409YC19"/>
<dbReference type="FunCoup" id="A0A409YC19">
    <property type="interactions" value="65"/>
</dbReference>
<dbReference type="EMBL" id="NHYE01001002">
    <property type="protein sequence ID" value="PPR00556.1"/>
    <property type="molecule type" value="Genomic_DNA"/>
</dbReference>
<dbReference type="PANTHER" id="PTHR43205:SF7">
    <property type="entry name" value="PROSTAGLANDIN REDUCTASE 1"/>
    <property type="match status" value="1"/>
</dbReference>
<dbReference type="InterPro" id="IPR020843">
    <property type="entry name" value="ER"/>
</dbReference>